<reference evidence="2" key="1">
    <citation type="submission" date="2025-08" db="UniProtKB">
        <authorList>
            <consortium name="RefSeq"/>
        </authorList>
    </citation>
    <scope>IDENTIFICATION</scope>
    <source>
        <strain evidence="2">Wakin</strain>
        <tissue evidence="2">Muscle</tissue>
    </source>
</reference>
<dbReference type="Proteomes" id="UP000515129">
    <property type="component" value="Chromosome 10"/>
</dbReference>
<evidence type="ECO:0000313" key="2">
    <source>
        <dbReference type="RefSeq" id="XP_026130323.1"/>
    </source>
</evidence>
<sequence>MGQSLQMEMWKEGNRIHIQCKVKESGDVVLSGANIDLQTDVCVSAGSPQSLGLQSDLVFSEIARRIRDGGEELVKKVNAVFGWRSAKTTEPSETGVNQTLQNIIHSLNTSKDICQGARNIINY</sequence>
<dbReference type="KEGG" id="caua:113110360"/>
<keyword evidence="1" id="KW-1185">Reference proteome</keyword>
<dbReference type="AlphaFoldDB" id="A0A6P6Q9V8"/>
<dbReference type="RefSeq" id="XP_026130323.1">
    <property type="nucleotide sequence ID" value="XM_026274538.1"/>
</dbReference>
<name>A0A6P6Q9V8_CARAU</name>
<accession>A0A6P6Q9V8</accession>
<gene>
    <name evidence="2" type="primary">LOC113110360</name>
</gene>
<proteinExistence type="predicted"/>
<dbReference type="Gene3D" id="3.10.129.10">
    <property type="entry name" value="Hotdog Thioesterase"/>
    <property type="match status" value="1"/>
</dbReference>
<dbReference type="OrthoDB" id="3592703at2759"/>
<protein>
    <submittedName>
        <fullName evidence="2">Peroxisomal multifunctional enzyme type 2-like</fullName>
    </submittedName>
</protein>
<organism evidence="1 2">
    <name type="scientific">Carassius auratus</name>
    <name type="common">Goldfish</name>
    <dbReference type="NCBI Taxonomy" id="7957"/>
    <lineage>
        <taxon>Eukaryota</taxon>
        <taxon>Metazoa</taxon>
        <taxon>Chordata</taxon>
        <taxon>Craniata</taxon>
        <taxon>Vertebrata</taxon>
        <taxon>Euteleostomi</taxon>
        <taxon>Actinopterygii</taxon>
        <taxon>Neopterygii</taxon>
        <taxon>Teleostei</taxon>
        <taxon>Ostariophysi</taxon>
        <taxon>Cypriniformes</taxon>
        <taxon>Cyprinidae</taxon>
        <taxon>Cyprininae</taxon>
        <taxon>Carassius</taxon>
    </lineage>
</organism>
<dbReference type="GeneID" id="113110360"/>
<evidence type="ECO:0000313" key="1">
    <source>
        <dbReference type="Proteomes" id="UP000515129"/>
    </source>
</evidence>